<organism evidence="1 2">
    <name type="scientific">Culicoidibacter larvae</name>
    <dbReference type="NCBI Taxonomy" id="2579976"/>
    <lineage>
        <taxon>Bacteria</taxon>
        <taxon>Bacillati</taxon>
        <taxon>Bacillota</taxon>
        <taxon>Culicoidibacteria</taxon>
        <taxon>Culicoidibacterales</taxon>
        <taxon>Culicoidibacteraceae</taxon>
        <taxon>Culicoidibacter</taxon>
    </lineage>
</organism>
<proteinExistence type="predicted"/>
<dbReference type="RefSeq" id="WP_138191296.1">
    <property type="nucleotide sequence ID" value="NZ_VBWP01000007.1"/>
</dbReference>
<dbReference type="InParanoid" id="A0A5R8QAS5"/>
<dbReference type="AlphaFoldDB" id="A0A5R8QAS5"/>
<accession>A0A5R8QAS5</accession>
<dbReference type="Pfam" id="PF11372">
    <property type="entry name" value="DUF3173"/>
    <property type="match status" value="1"/>
</dbReference>
<keyword evidence="2" id="KW-1185">Reference proteome</keyword>
<evidence type="ECO:0000313" key="1">
    <source>
        <dbReference type="EMBL" id="TLG72701.1"/>
    </source>
</evidence>
<comment type="caution">
    <text evidence="1">The sequence shown here is derived from an EMBL/GenBank/DDBJ whole genome shotgun (WGS) entry which is preliminary data.</text>
</comment>
<dbReference type="OrthoDB" id="1915051at2"/>
<dbReference type="InterPro" id="IPR021512">
    <property type="entry name" value="DUF3173"/>
</dbReference>
<dbReference type="EMBL" id="VBWP01000007">
    <property type="protein sequence ID" value="TLG72701.1"/>
    <property type="molecule type" value="Genomic_DNA"/>
</dbReference>
<gene>
    <name evidence="1" type="ORF">FEZ08_08290</name>
</gene>
<evidence type="ECO:0000313" key="2">
    <source>
        <dbReference type="Proteomes" id="UP000306912"/>
    </source>
</evidence>
<sequence>MTKDDLINLGYSPASSSAIIRQAKAYMVNLGFEYYNNRRLGRVPSSAICAILGIGLEQLCSSSTNTSTSSSITTG</sequence>
<dbReference type="Proteomes" id="UP000306912">
    <property type="component" value="Unassembled WGS sequence"/>
</dbReference>
<protein>
    <submittedName>
        <fullName evidence="1">DUF3173 domain-containing protein</fullName>
    </submittedName>
</protein>
<reference evidence="1 2" key="1">
    <citation type="submission" date="2019-05" db="EMBL/GenBank/DDBJ databases">
        <title>Culicoidintestinum kansasii gen. nov., sp. nov. from the gastrointestinal tract of the biting midge, Culicoides sonorensis.</title>
        <authorList>
            <person name="Neupane S."/>
            <person name="Ghosh A."/>
            <person name="Gunther S."/>
            <person name="Martin K."/>
            <person name="Zurek L."/>
        </authorList>
    </citation>
    <scope>NUCLEOTIDE SEQUENCE [LARGE SCALE GENOMIC DNA]</scope>
    <source>
        <strain evidence="1 2">CS-1</strain>
    </source>
</reference>
<name>A0A5R8QAS5_9FIRM</name>